<evidence type="ECO:0000313" key="6">
    <source>
        <dbReference type="Proteomes" id="UP000580718"/>
    </source>
</evidence>
<proteinExistence type="predicted"/>
<evidence type="ECO:0000256" key="1">
    <source>
        <dbReference type="ARBA" id="ARBA00037217"/>
    </source>
</evidence>
<dbReference type="SUPFAM" id="SSF51905">
    <property type="entry name" value="FAD/NAD(P)-binding domain"/>
    <property type="match status" value="1"/>
</dbReference>
<dbReference type="GO" id="GO:0005829">
    <property type="term" value="C:cytosol"/>
    <property type="evidence" value="ECO:0007669"/>
    <property type="project" value="TreeGrafter"/>
</dbReference>
<gene>
    <name evidence="5" type="ORF">FHX36_003434</name>
</gene>
<reference evidence="5 6" key="1">
    <citation type="submission" date="2020-08" db="EMBL/GenBank/DDBJ databases">
        <title>Sequencing the genomes of 1000 actinobacteria strains.</title>
        <authorList>
            <person name="Klenk H.-P."/>
        </authorList>
    </citation>
    <scope>NUCLEOTIDE SEQUENCE [LARGE SCALE GENOMIC DNA]</scope>
    <source>
        <strain evidence="5 6">DSM 16678</strain>
    </source>
</reference>
<comment type="function">
    <text evidence="1">Probable oxidoreductase that may play a role as regulator of mitochondrial function.</text>
</comment>
<dbReference type="Proteomes" id="UP000580718">
    <property type="component" value="Unassembled WGS sequence"/>
</dbReference>
<dbReference type="RefSeq" id="WP_183513936.1">
    <property type="nucleotide sequence ID" value="NZ_JACIBU010000001.1"/>
</dbReference>
<dbReference type="GO" id="GO:0016491">
    <property type="term" value="F:oxidoreductase activity"/>
    <property type="evidence" value="ECO:0007669"/>
    <property type="project" value="InterPro"/>
</dbReference>
<comment type="caution">
    <text evidence="5">The sequence shown here is derived from an EMBL/GenBank/DDBJ whole genome shotgun (WGS) entry which is preliminary data.</text>
</comment>
<dbReference type="Pfam" id="PF01593">
    <property type="entry name" value="Amino_oxidase"/>
    <property type="match status" value="1"/>
</dbReference>
<evidence type="ECO:0000256" key="2">
    <source>
        <dbReference type="ARBA" id="ARBA00038825"/>
    </source>
</evidence>
<dbReference type="EMBL" id="JACIBU010000001">
    <property type="protein sequence ID" value="MBB3677699.1"/>
    <property type="molecule type" value="Genomic_DNA"/>
</dbReference>
<feature type="domain" description="Amine oxidase" evidence="4">
    <location>
        <begin position="17"/>
        <end position="416"/>
    </location>
</feature>
<comment type="subunit">
    <text evidence="2">Interacts with COX5B; this interaction may contribute to localize PYROXD2 to the inner face of the inner mitochondrial membrane.</text>
</comment>
<dbReference type="Gene3D" id="3.50.50.60">
    <property type="entry name" value="FAD/NAD(P)-binding domain"/>
    <property type="match status" value="2"/>
</dbReference>
<dbReference type="InterPro" id="IPR002937">
    <property type="entry name" value="Amino_oxidase"/>
</dbReference>
<evidence type="ECO:0000259" key="4">
    <source>
        <dbReference type="Pfam" id="PF01593"/>
    </source>
</evidence>
<evidence type="ECO:0000256" key="3">
    <source>
        <dbReference type="ARBA" id="ARBA00040298"/>
    </source>
</evidence>
<dbReference type="InterPro" id="IPR036188">
    <property type="entry name" value="FAD/NAD-bd_sf"/>
</dbReference>
<evidence type="ECO:0000313" key="5">
    <source>
        <dbReference type="EMBL" id="MBB3677699.1"/>
    </source>
</evidence>
<sequence length="518" mass="53390">MTAARYDAVVVGGGHNGLTAAAYLARAGWSVLVLERRDVLGGAAVSQQVFPGVDVRLSAYSYLVSLLPDRIVGDLALPVRLLDRSVASATPLVRDGRHRTLLVERDEGPATAASFRELTGSDAELAGWQRFYGRLATLAEDLAPTLTEPLPSAAQLAARLRDPGIWHDLRERPLADVVADHLADDEVRGIALTDGLIGTFADVHAADGLAGRCFLYHLVGNGTGRWRVPVGGMGSVSGALATAARAAGAELVTGATVTRIETRADGVTVHWTDAEGTAAAADGGYAVSGAAPAVLDELVGAAPGARPSGSQLKVNMVLRRLPGLRSGADPRQVFSGTVHVDEGAARIDAAYAQAAAGQLPDVVPFEVYCHSLTDPSIVGGTGLHTLTLFGLHTPAELYAADPVGTREEAVRRVVAQLDEHLTEPLADCLARDAEGRPCLQASSPLDVEASLAMPGGHIFHGDLSWPVARTDGEAGTWGVATAHPRVVAASSGGTVRGGAVSGLGGFAAAQHLLGLGEA</sequence>
<dbReference type="PANTHER" id="PTHR10668">
    <property type="entry name" value="PHYTOENE DEHYDROGENASE"/>
    <property type="match status" value="1"/>
</dbReference>
<dbReference type="PANTHER" id="PTHR10668:SF103">
    <property type="entry name" value="PYRIDINE NUCLEOTIDE-DISULFIDE OXIDOREDUCTASE DOMAIN-CONTAINING PROTEIN 2"/>
    <property type="match status" value="1"/>
</dbReference>
<dbReference type="AlphaFoldDB" id="A0A839Y4R2"/>
<organism evidence="5 6">
    <name type="scientific">Modestobacter versicolor</name>
    <dbReference type="NCBI Taxonomy" id="429133"/>
    <lineage>
        <taxon>Bacteria</taxon>
        <taxon>Bacillati</taxon>
        <taxon>Actinomycetota</taxon>
        <taxon>Actinomycetes</taxon>
        <taxon>Geodermatophilales</taxon>
        <taxon>Geodermatophilaceae</taxon>
        <taxon>Modestobacter</taxon>
    </lineage>
</organism>
<name>A0A839Y4R2_9ACTN</name>
<protein>
    <recommendedName>
        <fullName evidence="3">Pyridine nucleotide-disulfide oxidoreductase domain-containing protein 2</fullName>
    </recommendedName>
</protein>
<accession>A0A839Y4R2</accession>